<keyword evidence="2" id="KW-0934">Plastid</keyword>
<geneLocation type="plastid" evidence="2"/>
<keyword evidence="1" id="KW-0812">Transmembrane</keyword>
<proteinExistence type="predicted"/>
<protein>
    <recommendedName>
        <fullName evidence="4">DUF4878 domain-containing protein</fullName>
    </recommendedName>
</protein>
<sequence>MTRFPVRLTTINATIISMDTILLKEISTKIVLTLVVSLVLYWIYTAAKLVISARGINPLIKQFFTQVASGRIDAAYLLTTKTYRQHVNRQQFIRFLAGLQLNKYRNLKSGRPRIQEGQVILMVKLKSEAGDELPLDFTFAKVDEIWKIERITKVQS</sequence>
<evidence type="ECO:0000313" key="2">
    <source>
        <dbReference type="EMBL" id="APP88157.1"/>
    </source>
</evidence>
<evidence type="ECO:0000256" key="1">
    <source>
        <dbReference type="SAM" id="Phobius"/>
    </source>
</evidence>
<evidence type="ECO:0000313" key="3">
    <source>
        <dbReference type="EMBL" id="AQX44924.1"/>
    </source>
</evidence>
<dbReference type="AlphaFoldDB" id="A0A1L5YBS9"/>
<name>A0A1L5YBS9_9EUKA</name>
<reference evidence="2" key="1">
    <citation type="journal article" date="2017" name="Protist">
        <title>Diversity of the Photosynthetic Paulinella Species, with the Description of Paulinella micropora sp. nov. and the Chromatophore Genome Sequence for strain KR01.</title>
        <authorList>
            <person name="Lhee D."/>
            <person name="Yang E.C."/>
            <person name="Kim J.I."/>
            <person name="Nakayama T."/>
            <person name="Zuccarello G."/>
            <person name="Andersen R.A."/>
            <person name="Yoon H.S."/>
        </authorList>
    </citation>
    <scope>NUCLEOTIDE SEQUENCE</scope>
    <source>
        <strain evidence="3">FK01</strain>
        <strain evidence="2">KR01</strain>
    </source>
</reference>
<dbReference type="EMBL" id="KY124271">
    <property type="protein sequence ID" value="AQX44924.1"/>
    <property type="molecule type" value="Genomic_DNA"/>
</dbReference>
<feature type="transmembrane region" description="Helical" evidence="1">
    <location>
        <begin position="30"/>
        <end position="51"/>
    </location>
</feature>
<organism evidence="2">
    <name type="scientific">Paulinella micropora</name>
    <dbReference type="NCBI Taxonomy" id="1928728"/>
    <lineage>
        <taxon>Eukaryota</taxon>
        <taxon>Sar</taxon>
        <taxon>Rhizaria</taxon>
        <taxon>Cercozoa</taxon>
        <taxon>Imbricatea</taxon>
        <taxon>Silicofilosea</taxon>
        <taxon>Euglyphida</taxon>
        <taxon>Paulinellidae</taxon>
        <taxon>Paulinella</taxon>
    </lineage>
</organism>
<evidence type="ECO:0008006" key="4">
    <source>
        <dbReference type="Google" id="ProtNLM"/>
    </source>
</evidence>
<dbReference type="EMBL" id="KX897545">
    <property type="protein sequence ID" value="APP88157.1"/>
    <property type="molecule type" value="Genomic_DNA"/>
</dbReference>
<keyword evidence="1" id="KW-1133">Transmembrane helix</keyword>
<accession>A0A1L5YBS9</accession>
<gene>
    <name evidence="2" type="ORF">PCKR_370</name>
    <name evidence="3" type="ORF">PFK_370</name>
</gene>
<keyword evidence="1" id="KW-0472">Membrane</keyword>